<evidence type="ECO:0000259" key="2">
    <source>
        <dbReference type="Pfam" id="PF25298"/>
    </source>
</evidence>
<feature type="region of interest" description="Disordered" evidence="1">
    <location>
        <begin position="1"/>
        <end position="42"/>
    </location>
</feature>
<proteinExistence type="predicted"/>
<dbReference type="Proteomes" id="UP000037510">
    <property type="component" value="Unassembled WGS sequence"/>
</dbReference>
<gene>
    <name evidence="3" type="ORF">OBRU01_11864</name>
</gene>
<feature type="domain" description="FP protein C-terminal" evidence="2">
    <location>
        <begin position="263"/>
        <end position="312"/>
    </location>
</feature>
<sequence length="316" mass="36366">MATQRTPLKTDLKEKGNSEMSQTDTDPETDTNTRSRRAKRRAVYSPEVLNSIKLDSTLNSFKLDITEHMTQLFTTFQANQDAKFSTLMTDINVIKQEVKEIRYFNEETEKKINVLSSHYENVLMKSTTLESYYEGNCAKIKHLENKIEDINRQSCAYKIEMRNIPSKSQESTQDLLQIIDAVLKTLKIDAQPTEIRNVRRLPGKPDAPRPIVLELATSTLRNRIIQEARNFNKSNTTQKLNTSHLLIAGSPKPVYIGENLTYRAKGVFFRAREYAKQNNYVFCWTSNGQVYLRKEEGSKSLIVKDEDQLQNLEKGA</sequence>
<dbReference type="Pfam" id="PF25298">
    <property type="entry name" value="Baculo_FP_2nd"/>
    <property type="match status" value="1"/>
</dbReference>
<organism evidence="3 4">
    <name type="scientific">Operophtera brumata</name>
    <name type="common">Winter moth</name>
    <name type="synonym">Phalaena brumata</name>
    <dbReference type="NCBI Taxonomy" id="104452"/>
    <lineage>
        <taxon>Eukaryota</taxon>
        <taxon>Metazoa</taxon>
        <taxon>Ecdysozoa</taxon>
        <taxon>Arthropoda</taxon>
        <taxon>Hexapoda</taxon>
        <taxon>Insecta</taxon>
        <taxon>Pterygota</taxon>
        <taxon>Neoptera</taxon>
        <taxon>Endopterygota</taxon>
        <taxon>Lepidoptera</taxon>
        <taxon>Glossata</taxon>
        <taxon>Ditrysia</taxon>
        <taxon>Geometroidea</taxon>
        <taxon>Geometridae</taxon>
        <taxon>Larentiinae</taxon>
        <taxon>Operophtera</taxon>
    </lineage>
</organism>
<protein>
    <submittedName>
        <fullName evidence="3">Zinc finger DNA binding protein</fullName>
    </submittedName>
</protein>
<reference evidence="3 4" key="1">
    <citation type="journal article" date="2015" name="Genome Biol. Evol.">
        <title>The genome of winter moth (Operophtera brumata) provides a genomic perspective on sexual dimorphism and phenology.</title>
        <authorList>
            <person name="Derks M.F."/>
            <person name="Smit S."/>
            <person name="Salis L."/>
            <person name="Schijlen E."/>
            <person name="Bossers A."/>
            <person name="Mateman C."/>
            <person name="Pijl A.S."/>
            <person name="de Ridder D."/>
            <person name="Groenen M.A."/>
            <person name="Visser M.E."/>
            <person name="Megens H.J."/>
        </authorList>
    </citation>
    <scope>NUCLEOTIDE SEQUENCE [LARGE SCALE GENOMIC DNA]</scope>
    <source>
        <strain evidence="3">WM2013NL</strain>
        <tissue evidence="3">Head and thorax</tissue>
    </source>
</reference>
<feature type="compositionally biased region" description="Basic and acidic residues" evidence="1">
    <location>
        <begin position="8"/>
        <end position="17"/>
    </location>
</feature>
<evidence type="ECO:0000313" key="4">
    <source>
        <dbReference type="Proteomes" id="UP000037510"/>
    </source>
</evidence>
<dbReference type="InterPro" id="IPR057251">
    <property type="entry name" value="FP_C"/>
</dbReference>
<evidence type="ECO:0000256" key="1">
    <source>
        <dbReference type="SAM" id="MobiDB-lite"/>
    </source>
</evidence>
<accession>A0A0L7L8Q5</accession>
<dbReference type="AlphaFoldDB" id="A0A0L7L8Q5"/>
<keyword evidence="4" id="KW-1185">Reference proteome</keyword>
<dbReference type="EMBL" id="JTDY01002188">
    <property type="protein sequence ID" value="KOB71918.1"/>
    <property type="molecule type" value="Genomic_DNA"/>
</dbReference>
<name>A0A0L7L8Q5_OPEBR</name>
<comment type="caution">
    <text evidence="3">The sequence shown here is derived from an EMBL/GenBank/DDBJ whole genome shotgun (WGS) entry which is preliminary data.</text>
</comment>
<evidence type="ECO:0000313" key="3">
    <source>
        <dbReference type="EMBL" id="KOB71918.1"/>
    </source>
</evidence>